<dbReference type="SMART" id="SM00382">
    <property type="entry name" value="AAA"/>
    <property type="match status" value="1"/>
</dbReference>
<dbReference type="EMBL" id="CP074694">
    <property type="protein sequence ID" value="QVL33330.1"/>
    <property type="molecule type" value="Genomic_DNA"/>
</dbReference>
<evidence type="ECO:0000256" key="8">
    <source>
        <dbReference type="ARBA" id="ARBA00023163"/>
    </source>
</evidence>
<evidence type="ECO:0000256" key="2">
    <source>
        <dbReference type="ARBA" id="ARBA00022741"/>
    </source>
</evidence>
<dbReference type="EC" id="3.6.4.-" evidence="9"/>
<reference evidence="12" key="1">
    <citation type="submission" date="2021-05" db="EMBL/GenBank/DDBJ databases">
        <title>Complete genome sequence of the cellulolytic planctomycete Telmatocola sphagniphila SP2T and characterization of the first cellulase from planctomycetes.</title>
        <authorList>
            <person name="Rakitin A.L."/>
            <person name="Beletsky A.V."/>
            <person name="Naumoff D.G."/>
            <person name="Kulichevskaya I.S."/>
            <person name="Mardanov A.V."/>
            <person name="Ravin N.V."/>
            <person name="Dedysh S.N."/>
        </authorList>
    </citation>
    <scope>NUCLEOTIDE SEQUENCE</scope>
    <source>
        <strain evidence="12">SP2T</strain>
    </source>
</reference>
<dbReference type="PROSITE" id="PS51856">
    <property type="entry name" value="RHO_RNA_BD"/>
    <property type="match status" value="1"/>
</dbReference>
<dbReference type="InterPro" id="IPR003593">
    <property type="entry name" value="AAA+_ATPase"/>
</dbReference>
<dbReference type="InterPro" id="IPR041703">
    <property type="entry name" value="Rho_factor_ATP-bd"/>
</dbReference>
<protein>
    <recommendedName>
        <fullName evidence="9">Transcription termination factor Rho</fullName>
        <ecNumber evidence="9">3.6.4.-</ecNumber>
    </recommendedName>
    <alternativeName>
        <fullName evidence="9">ATP-dependent helicase Rho</fullName>
    </alternativeName>
</protein>
<comment type="subunit">
    <text evidence="9">Homohexamer. The homohexamer assembles into an open ring structure.</text>
</comment>
<keyword evidence="1 9" id="KW-0806">Transcription termination</keyword>
<evidence type="ECO:0000256" key="5">
    <source>
        <dbReference type="ARBA" id="ARBA00022840"/>
    </source>
</evidence>
<dbReference type="GO" id="GO:0006353">
    <property type="term" value="P:DNA-templated transcription termination"/>
    <property type="evidence" value="ECO:0007669"/>
    <property type="project" value="UniProtKB-UniRule"/>
</dbReference>
<gene>
    <name evidence="9 12" type="primary">rho</name>
    <name evidence="12" type="ORF">KIH39_05295</name>
</gene>
<comment type="similarity">
    <text evidence="9 10">Belongs to the Rho family.</text>
</comment>
<evidence type="ECO:0000256" key="10">
    <source>
        <dbReference type="PROSITE-ProRule" id="PRU01203"/>
    </source>
</evidence>
<dbReference type="GO" id="GO:0003723">
    <property type="term" value="F:RNA binding"/>
    <property type="evidence" value="ECO:0007669"/>
    <property type="project" value="UniProtKB-UniRule"/>
</dbReference>
<dbReference type="GO" id="GO:0008186">
    <property type="term" value="F:ATP-dependent activity, acting on RNA"/>
    <property type="evidence" value="ECO:0007669"/>
    <property type="project" value="InterPro"/>
</dbReference>
<keyword evidence="3 9" id="KW-0378">Hydrolase</keyword>
<dbReference type="Pfam" id="PF07497">
    <property type="entry name" value="Rho_RNA_bind"/>
    <property type="match status" value="1"/>
</dbReference>
<dbReference type="SUPFAM" id="SSF52540">
    <property type="entry name" value="P-loop containing nucleoside triphosphate hydrolases"/>
    <property type="match status" value="1"/>
</dbReference>
<evidence type="ECO:0000313" key="13">
    <source>
        <dbReference type="Proteomes" id="UP000676194"/>
    </source>
</evidence>
<evidence type="ECO:0000259" key="11">
    <source>
        <dbReference type="PROSITE" id="PS51856"/>
    </source>
</evidence>
<keyword evidence="4 9" id="KW-0347">Helicase</keyword>
<feature type="domain" description="Rho RNA-BD" evidence="11">
    <location>
        <begin position="7"/>
        <end position="83"/>
    </location>
</feature>
<keyword evidence="7 9" id="KW-0805">Transcription regulation</keyword>
<dbReference type="Gene3D" id="3.40.50.300">
    <property type="entry name" value="P-loop containing nucleotide triphosphate hydrolases"/>
    <property type="match status" value="1"/>
</dbReference>
<keyword evidence="5 9" id="KW-0067">ATP-binding</keyword>
<dbReference type="Pfam" id="PF00006">
    <property type="entry name" value="ATP-synt_ab"/>
    <property type="match status" value="1"/>
</dbReference>
<dbReference type="Gene3D" id="2.40.50.140">
    <property type="entry name" value="Nucleic acid-binding proteins"/>
    <property type="match status" value="1"/>
</dbReference>
<keyword evidence="6 9" id="KW-0694">RNA-binding</keyword>
<dbReference type="PANTHER" id="PTHR46425">
    <property type="entry name" value="TRANSCRIPTION TERMINATION FACTOR RHO"/>
    <property type="match status" value="1"/>
</dbReference>
<organism evidence="12 13">
    <name type="scientific">Telmatocola sphagniphila</name>
    <dbReference type="NCBI Taxonomy" id="1123043"/>
    <lineage>
        <taxon>Bacteria</taxon>
        <taxon>Pseudomonadati</taxon>
        <taxon>Planctomycetota</taxon>
        <taxon>Planctomycetia</taxon>
        <taxon>Gemmatales</taxon>
        <taxon>Gemmataceae</taxon>
    </lineage>
</organism>
<comment type="caution">
    <text evidence="9">Lacks conserved residue(s) required for the propagation of feature annotation.</text>
</comment>
<dbReference type="GO" id="GO:0005524">
    <property type="term" value="F:ATP binding"/>
    <property type="evidence" value="ECO:0007669"/>
    <property type="project" value="UniProtKB-UniRule"/>
</dbReference>
<dbReference type="InterPro" id="IPR004665">
    <property type="entry name" value="Term_rho"/>
</dbReference>
<dbReference type="GO" id="GO:0004386">
    <property type="term" value="F:helicase activity"/>
    <property type="evidence" value="ECO:0007669"/>
    <property type="project" value="UniProtKB-UniRule"/>
</dbReference>
<comment type="function">
    <text evidence="9">Facilitates transcription termination by a mechanism that involves Rho binding to the nascent RNA, activation of Rho's RNA-dependent ATPase activity, and release of the mRNA from the DNA template.</text>
</comment>
<keyword evidence="2 9" id="KW-0547">Nucleotide-binding</keyword>
<evidence type="ECO:0000256" key="1">
    <source>
        <dbReference type="ARBA" id="ARBA00022472"/>
    </source>
</evidence>
<keyword evidence="8 9" id="KW-0804">Transcription</keyword>
<feature type="binding site" evidence="9">
    <location>
        <position position="168"/>
    </location>
    <ligand>
        <name>ATP</name>
        <dbReference type="ChEBI" id="CHEBI:30616"/>
    </ligand>
</feature>
<dbReference type="InterPro" id="IPR027417">
    <property type="entry name" value="P-loop_NTPase"/>
</dbReference>
<dbReference type="NCBIfam" id="NF006886">
    <property type="entry name" value="PRK09376.1"/>
    <property type="match status" value="1"/>
</dbReference>
<keyword evidence="13" id="KW-1185">Reference proteome</keyword>
<feature type="binding site" evidence="9">
    <location>
        <begin position="125"/>
        <end position="130"/>
    </location>
    <ligand>
        <name>ATP</name>
        <dbReference type="ChEBI" id="CHEBI:30616"/>
    </ligand>
</feature>
<dbReference type="SUPFAM" id="SSF50249">
    <property type="entry name" value="Nucleic acid-binding proteins"/>
    <property type="match status" value="1"/>
</dbReference>
<dbReference type="CDD" id="cd01128">
    <property type="entry name" value="rho_factor_C"/>
    <property type="match status" value="1"/>
</dbReference>
<evidence type="ECO:0000256" key="3">
    <source>
        <dbReference type="ARBA" id="ARBA00022801"/>
    </source>
</evidence>
<evidence type="ECO:0000256" key="9">
    <source>
        <dbReference type="HAMAP-Rule" id="MF_01884"/>
    </source>
</evidence>
<proteinExistence type="inferred from homology"/>
<dbReference type="HAMAP" id="MF_01884">
    <property type="entry name" value="Rho"/>
    <property type="match status" value="1"/>
</dbReference>
<dbReference type="InterPro" id="IPR012340">
    <property type="entry name" value="NA-bd_OB-fold"/>
</dbReference>
<accession>A0A8E6B733</accession>
<evidence type="ECO:0000256" key="4">
    <source>
        <dbReference type="ARBA" id="ARBA00022806"/>
    </source>
</evidence>
<dbReference type="Proteomes" id="UP000676194">
    <property type="component" value="Chromosome"/>
</dbReference>
<name>A0A8E6B733_9BACT</name>
<sequence length="373" mass="41921">MSQTIDQTTTQGVLELHQKGYGFLRNPQRFYAPQPTDAYVSQELIRKHKLREGSLLMGPVGQPQKGTGSGPRLTGIERIENFELELFRQPDWDELTAIDPREKIKLETGAQPLTTRVMDLFTPLGKGQRGLIVAPPRTGKTVLLQHIAQAVSVNHPEMHLMVLLVDERPEEVTEMRRTIRGEVVASSSDKDSANHIRTAELVMERAKRLTEQGKDVFVLLDSLTRLARAYNKATTGGRTMSGGLDSRAMELPKRLFGAARALEEGGSLTVVGTALVETGSRMDDVIFEEFKGTGNMELVLDRKLSDRRIYPAINLAESGTRKEERLLTEEDYRRVSLIRRHLVDLPPVQAMENLLKHMSKTENNQAFLDKMKV</sequence>
<dbReference type="PANTHER" id="PTHR46425:SF1">
    <property type="entry name" value="TRANSCRIPTION TERMINATION FACTOR RHO"/>
    <property type="match status" value="1"/>
</dbReference>
<evidence type="ECO:0000256" key="6">
    <source>
        <dbReference type="ARBA" id="ARBA00022884"/>
    </source>
</evidence>
<dbReference type="KEGG" id="tsph:KIH39_05295"/>
<dbReference type="RefSeq" id="WP_213498220.1">
    <property type="nucleotide sequence ID" value="NZ_CP074694.1"/>
</dbReference>
<dbReference type="InterPro" id="IPR011113">
    <property type="entry name" value="Rho_RNA-bd"/>
</dbReference>
<evidence type="ECO:0000313" key="12">
    <source>
        <dbReference type="EMBL" id="QVL33330.1"/>
    </source>
</evidence>
<dbReference type="GO" id="GO:0016787">
    <property type="term" value="F:hydrolase activity"/>
    <property type="evidence" value="ECO:0007669"/>
    <property type="project" value="UniProtKB-KW"/>
</dbReference>
<feature type="binding site" evidence="9">
    <location>
        <begin position="137"/>
        <end position="142"/>
    </location>
    <ligand>
        <name>ATP</name>
        <dbReference type="ChEBI" id="CHEBI:30616"/>
    </ligand>
</feature>
<evidence type="ECO:0000256" key="7">
    <source>
        <dbReference type="ARBA" id="ARBA00023015"/>
    </source>
</evidence>
<dbReference type="AlphaFoldDB" id="A0A8E6B733"/>
<dbReference type="InterPro" id="IPR000194">
    <property type="entry name" value="ATPase_F1/V1/A1_a/bsu_nucl-bd"/>
</dbReference>